<dbReference type="CDD" id="cd16935">
    <property type="entry name" value="HATPase_AgrC-ComD-like"/>
    <property type="match status" value="1"/>
</dbReference>
<evidence type="ECO:0000256" key="1">
    <source>
        <dbReference type="SAM" id="Phobius"/>
    </source>
</evidence>
<feature type="transmembrane region" description="Helical" evidence="1">
    <location>
        <begin position="114"/>
        <end position="135"/>
    </location>
</feature>
<protein>
    <submittedName>
        <fullName evidence="3">ATPase</fullName>
    </submittedName>
</protein>
<gene>
    <name evidence="3" type="ORF">GCM10008013_09910</name>
</gene>
<dbReference type="PANTHER" id="PTHR40448:SF1">
    <property type="entry name" value="TWO-COMPONENT SENSOR HISTIDINE KINASE"/>
    <property type="match status" value="1"/>
</dbReference>
<keyword evidence="1" id="KW-1133">Transmembrane helix</keyword>
<dbReference type="Gene3D" id="3.30.565.10">
    <property type="entry name" value="Histidine kinase-like ATPase, C-terminal domain"/>
    <property type="match status" value="1"/>
</dbReference>
<evidence type="ECO:0000259" key="2">
    <source>
        <dbReference type="Pfam" id="PF14501"/>
    </source>
</evidence>
<feature type="transmembrane region" description="Helical" evidence="1">
    <location>
        <begin position="88"/>
        <end position="108"/>
    </location>
</feature>
<dbReference type="SUPFAM" id="SSF55874">
    <property type="entry name" value="ATPase domain of HSP90 chaperone/DNA topoisomerase II/histidine kinase"/>
    <property type="match status" value="1"/>
</dbReference>
<feature type="transmembrane region" description="Helical" evidence="1">
    <location>
        <begin position="177"/>
        <end position="197"/>
    </location>
</feature>
<evidence type="ECO:0000313" key="4">
    <source>
        <dbReference type="Proteomes" id="UP000659344"/>
    </source>
</evidence>
<feature type="transmembrane region" description="Helical" evidence="1">
    <location>
        <begin position="12"/>
        <end position="34"/>
    </location>
</feature>
<dbReference type="InterPro" id="IPR032834">
    <property type="entry name" value="NatK-like_C"/>
</dbReference>
<feature type="transmembrane region" description="Helical" evidence="1">
    <location>
        <begin position="41"/>
        <end position="58"/>
    </location>
</feature>
<keyword evidence="1" id="KW-0472">Membrane</keyword>
<name>A0ABQ1Y8J4_9BACL</name>
<reference evidence="4" key="1">
    <citation type="journal article" date="2019" name="Int. J. Syst. Evol. Microbiol.">
        <title>The Global Catalogue of Microorganisms (GCM) 10K type strain sequencing project: providing services to taxonomists for standard genome sequencing and annotation.</title>
        <authorList>
            <consortium name="The Broad Institute Genomics Platform"/>
            <consortium name="The Broad Institute Genome Sequencing Center for Infectious Disease"/>
            <person name="Wu L."/>
            <person name="Ma J."/>
        </authorList>
    </citation>
    <scope>NUCLEOTIDE SEQUENCE [LARGE SCALE GENOMIC DNA]</scope>
    <source>
        <strain evidence="4">CGMCC 1.12769</strain>
    </source>
</reference>
<keyword evidence="1" id="KW-0812">Transmembrane</keyword>
<sequence>MGPNVFYEELFYLTTLPFLSVIIHYFYSHCFVCLIERKTHLFLLYSIYFSCSAALRFVPLPGAFQLTLNIGLIVLLSLFYKGSLKWRICAAIFLVALILLSDVVMPATYSSKGYIINLFLSKLLMFILVLISTRITTSYGEGSLSSWYWILLFFCPLISIMGITLLTSSLFFRTYPALFSITSGGLLIINILLFVLCDRVLCVQSAKSKSQLLEQQNAYYVNQYLMTKEMQEESFKSQHDFKNILVGLRAKLQSGVEKKDLHELDKLLGSMEHPVGVCHSGNLIIDSILNYKRQTAEKYHIPVTFDLNIPPQMELDTTTISVILGNALDNAIEACKENENVERHIKVHMQYLNESLFIRIQNPYVHEIRTNAKGEIRTSKTNRQVHGIGLKNIKKIVDDCHGLSNISYDNNLFQIEVVLFNIERAPVSVPEAQASGVYSR</sequence>
<organism evidence="3 4">
    <name type="scientific">Paenibacillus segetis</name>
    <dbReference type="NCBI Taxonomy" id="1325360"/>
    <lineage>
        <taxon>Bacteria</taxon>
        <taxon>Bacillati</taxon>
        <taxon>Bacillota</taxon>
        <taxon>Bacilli</taxon>
        <taxon>Bacillales</taxon>
        <taxon>Paenibacillaceae</taxon>
        <taxon>Paenibacillus</taxon>
    </lineage>
</organism>
<feature type="domain" description="Sensor histidine kinase NatK-like C-terminal" evidence="2">
    <location>
        <begin position="318"/>
        <end position="419"/>
    </location>
</feature>
<dbReference type="Proteomes" id="UP000659344">
    <property type="component" value="Unassembled WGS sequence"/>
</dbReference>
<evidence type="ECO:0000313" key="3">
    <source>
        <dbReference type="EMBL" id="GGH15596.1"/>
    </source>
</evidence>
<dbReference type="Pfam" id="PF14501">
    <property type="entry name" value="HATPase_c_5"/>
    <property type="match status" value="1"/>
</dbReference>
<feature type="transmembrane region" description="Helical" evidence="1">
    <location>
        <begin position="147"/>
        <end position="171"/>
    </location>
</feature>
<dbReference type="PANTHER" id="PTHR40448">
    <property type="entry name" value="TWO-COMPONENT SENSOR HISTIDINE KINASE"/>
    <property type="match status" value="1"/>
</dbReference>
<dbReference type="InterPro" id="IPR036890">
    <property type="entry name" value="HATPase_C_sf"/>
</dbReference>
<accession>A0ABQ1Y8J4</accession>
<feature type="transmembrane region" description="Helical" evidence="1">
    <location>
        <begin position="64"/>
        <end position="81"/>
    </location>
</feature>
<proteinExistence type="predicted"/>
<keyword evidence="4" id="KW-1185">Reference proteome</keyword>
<comment type="caution">
    <text evidence="3">The sequence shown here is derived from an EMBL/GenBank/DDBJ whole genome shotgun (WGS) entry which is preliminary data.</text>
</comment>
<dbReference type="EMBL" id="BMFT01000001">
    <property type="protein sequence ID" value="GGH15596.1"/>
    <property type="molecule type" value="Genomic_DNA"/>
</dbReference>